<feature type="non-terminal residue" evidence="3">
    <location>
        <position position="104"/>
    </location>
</feature>
<organism evidence="3 4">
    <name type="scientific">Cichlidogyrus casuarinus</name>
    <dbReference type="NCBI Taxonomy" id="1844966"/>
    <lineage>
        <taxon>Eukaryota</taxon>
        <taxon>Metazoa</taxon>
        <taxon>Spiralia</taxon>
        <taxon>Lophotrochozoa</taxon>
        <taxon>Platyhelminthes</taxon>
        <taxon>Monogenea</taxon>
        <taxon>Monopisthocotylea</taxon>
        <taxon>Dactylogyridea</taxon>
        <taxon>Ancyrocephalidae</taxon>
        <taxon>Cichlidogyrus</taxon>
    </lineage>
</organism>
<evidence type="ECO:0000256" key="1">
    <source>
        <dbReference type="PROSITE-ProRule" id="PRU00122"/>
    </source>
</evidence>
<sequence>MPDPLVEDASTYRLNSPSLADGRWHHIRIRRRADYLEVVVDNRHTQKGIIPKLEDTFEIIGQQVYVGGESPYDFRPYTPPRLGQWTTPEQTLKFVGQMRNFYWN</sequence>
<name>A0ABD2PIG6_9PLAT</name>
<dbReference type="AlphaFoldDB" id="A0ABD2PIG6"/>
<comment type="caution">
    <text evidence="3">The sequence shown here is derived from an EMBL/GenBank/DDBJ whole genome shotgun (WGS) entry which is preliminary data.</text>
</comment>
<dbReference type="Pfam" id="PF02210">
    <property type="entry name" value="Laminin_G_2"/>
    <property type="match status" value="1"/>
</dbReference>
<dbReference type="SUPFAM" id="SSF49899">
    <property type="entry name" value="Concanavalin A-like lectins/glucanases"/>
    <property type="match status" value="1"/>
</dbReference>
<accession>A0ABD2PIG6</accession>
<dbReference type="InterPro" id="IPR001791">
    <property type="entry name" value="Laminin_G"/>
</dbReference>
<dbReference type="PROSITE" id="PS50025">
    <property type="entry name" value="LAM_G_DOMAIN"/>
    <property type="match status" value="1"/>
</dbReference>
<reference evidence="3 4" key="1">
    <citation type="submission" date="2024-11" db="EMBL/GenBank/DDBJ databases">
        <title>Adaptive evolution of stress response genes in parasites aligns with host niche diversity.</title>
        <authorList>
            <person name="Hahn C."/>
            <person name="Resl P."/>
        </authorList>
    </citation>
    <scope>NUCLEOTIDE SEQUENCE [LARGE SCALE GENOMIC DNA]</scope>
    <source>
        <strain evidence="3">EGGRZ-B1_66</strain>
        <tissue evidence="3">Body</tissue>
    </source>
</reference>
<dbReference type="InterPro" id="IPR013320">
    <property type="entry name" value="ConA-like_dom_sf"/>
</dbReference>
<keyword evidence="4" id="KW-1185">Reference proteome</keyword>
<comment type="caution">
    <text evidence="1">Lacks conserved residue(s) required for the propagation of feature annotation.</text>
</comment>
<evidence type="ECO:0000313" key="4">
    <source>
        <dbReference type="Proteomes" id="UP001626550"/>
    </source>
</evidence>
<dbReference type="EMBL" id="JBJKFK010008100">
    <property type="protein sequence ID" value="KAL3307175.1"/>
    <property type="molecule type" value="Genomic_DNA"/>
</dbReference>
<evidence type="ECO:0000259" key="2">
    <source>
        <dbReference type="PROSITE" id="PS50025"/>
    </source>
</evidence>
<proteinExistence type="predicted"/>
<gene>
    <name evidence="3" type="primary">NRXN3_7</name>
    <name evidence="3" type="ORF">Ciccas_014318</name>
</gene>
<feature type="domain" description="Laminin G" evidence="2">
    <location>
        <begin position="1"/>
        <end position="104"/>
    </location>
</feature>
<evidence type="ECO:0000313" key="3">
    <source>
        <dbReference type="EMBL" id="KAL3307175.1"/>
    </source>
</evidence>
<dbReference type="Gene3D" id="2.60.120.200">
    <property type="match status" value="1"/>
</dbReference>
<dbReference type="Proteomes" id="UP001626550">
    <property type="component" value="Unassembled WGS sequence"/>
</dbReference>
<protein>
    <submittedName>
        <fullName evidence="3">Neurexin-3-beta</fullName>
    </submittedName>
</protein>